<protein>
    <submittedName>
        <fullName evidence="2">DUF3343 domain-containing protein</fullName>
    </submittedName>
</protein>
<dbReference type="AlphaFoldDB" id="A0A415E6G2"/>
<reference evidence="2 3" key="1">
    <citation type="submission" date="2018-08" db="EMBL/GenBank/DDBJ databases">
        <title>A genome reference for cultivated species of the human gut microbiota.</title>
        <authorList>
            <person name="Zou Y."/>
            <person name="Xue W."/>
            <person name="Luo G."/>
        </authorList>
    </citation>
    <scope>NUCLEOTIDE SEQUENCE [LARGE SCALE GENOMIC DNA]</scope>
    <source>
        <strain evidence="2 3">AM07-24</strain>
    </source>
</reference>
<evidence type="ECO:0000259" key="1">
    <source>
        <dbReference type="Pfam" id="PF11823"/>
    </source>
</evidence>
<evidence type="ECO:0000313" key="2">
    <source>
        <dbReference type="EMBL" id="RHJ89361.1"/>
    </source>
</evidence>
<dbReference type="RefSeq" id="WP_118333457.1">
    <property type="nucleotide sequence ID" value="NZ_AP025567.1"/>
</dbReference>
<dbReference type="Proteomes" id="UP000284841">
    <property type="component" value="Unassembled WGS sequence"/>
</dbReference>
<proteinExistence type="predicted"/>
<dbReference type="EMBL" id="QRMS01000001">
    <property type="protein sequence ID" value="RHJ89361.1"/>
    <property type="molecule type" value="Genomic_DNA"/>
</dbReference>
<accession>A0A415E6G2</accession>
<dbReference type="STRING" id="1776384.GCA_900086585_02669"/>
<name>A0A415E6G2_9FIRM</name>
<gene>
    <name evidence="2" type="ORF">DW099_01940</name>
</gene>
<organism evidence="2 3">
    <name type="scientific">Emergencia timonensis</name>
    <dbReference type="NCBI Taxonomy" id="1776384"/>
    <lineage>
        <taxon>Bacteria</taxon>
        <taxon>Bacillati</taxon>
        <taxon>Bacillota</taxon>
        <taxon>Clostridia</taxon>
        <taxon>Peptostreptococcales</taxon>
        <taxon>Anaerovoracaceae</taxon>
        <taxon>Emergencia</taxon>
    </lineage>
</organism>
<comment type="caution">
    <text evidence="2">The sequence shown here is derived from an EMBL/GenBank/DDBJ whole genome shotgun (WGS) entry which is preliminary data.</text>
</comment>
<feature type="domain" description="Putative Se/S carrier protein-like" evidence="1">
    <location>
        <begin position="5"/>
        <end position="71"/>
    </location>
</feature>
<dbReference type="InterPro" id="IPR021778">
    <property type="entry name" value="Se/S_carrier-like"/>
</dbReference>
<dbReference type="OrthoDB" id="2083957at2"/>
<keyword evidence="3" id="KW-1185">Reference proteome</keyword>
<evidence type="ECO:0000313" key="3">
    <source>
        <dbReference type="Proteomes" id="UP000284841"/>
    </source>
</evidence>
<sequence>MDKEFIMSFSSFYKAAYARDVLEENGYHSTLRKLPPQVAHSCSTGLYLRIDSIERVRSVLDERQIVAKGVYHISKNEKGVKTYNRV</sequence>
<dbReference type="Pfam" id="PF11823">
    <property type="entry name" value="Se_S_carrier"/>
    <property type="match status" value="1"/>
</dbReference>